<dbReference type="GO" id="GO:0003677">
    <property type="term" value="F:DNA binding"/>
    <property type="evidence" value="ECO:0007669"/>
    <property type="project" value="InterPro"/>
</dbReference>
<dbReference type="GeneID" id="301090993"/>
<proteinExistence type="predicted"/>
<organism evidence="1 2">
    <name type="scientific">Treponema pedis</name>
    <dbReference type="NCBI Taxonomy" id="409322"/>
    <lineage>
        <taxon>Bacteria</taxon>
        <taxon>Pseudomonadati</taxon>
        <taxon>Spirochaetota</taxon>
        <taxon>Spirochaetia</taxon>
        <taxon>Spirochaetales</taxon>
        <taxon>Treponemataceae</taxon>
        <taxon>Treponema</taxon>
    </lineage>
</organism>
<dbReference type="AlphaFoldDB" id="A0A7S7AVK7"/>
<gene>
    <name evidence="1" type="ORF">IFE08_10810</name>
</gene>
<dbReference type="Gene3D" id="1.10.1660.10">
    <property type="match status" value="1"/>
</dbReference>
<accession>A0A7S7AVK7</accession>
<dbReference type="InterPro" id="IPR000551">
    <property type="entry name" value="MerR-type_HTH_dom"/>
</dbReference>
<dbReference type="PROSITE" id="PS50937">
    <property type="entry name" value="HTH_MERR_2"/>
    <property type="match status" value="1"/>
</dbReference>
<dbReference type="Pfam" id="PF13411">
    <property type="entry name" value="MerR_1"/>
    <property type="match status" value="1"/>
</dbReference>
<sequence length="105" mass="12117">MEGFSIGEVEKLTGIKAHILRYWEEAVPLLQVQKDLNGRRVYSKRDLDFIFKLDYLINKKKYTLEGAGKELLNQAAFASKEAAAVSQLRSELLNIYKIIKEKKEL</sequence>
<dbReference type="EMBL" id="CP061839">
    <property type="protein sequence ID" value="QOW60305.1"/>
    <property type="molecule type" value="Genomic_DNA"/>
</dbReference>
<dbReference type="RefSeq" id="WP_020966337.1">
    <property type="nucleotide sequence ID" value="NZ_CP045670.1"/>
</dbReference>
<protein>
    <submittedName>
        <fullName evidence="1">MerR family transcriptional regulator</fullName>
    </submittedName>
</protein>
<dbReference type="InterPro" id="IPR009061">
    <property type="entry name" value="DNA-bd_dom_put_sf"/>
</dbReference>
<evidence type="ECO:0000313" key="2">
    <source>
        <dbReference type="Proteomes" id="UP000593915"/>
    </source>
</evidence>
<evidence type="ECO:0000313" key="1">
    <source>
        <dbReference type="EMBL" id="QOW60305.1"/>
    </source>
</evidence>
<reference evidence="1 2" key="1">
    <citation type="submission" date="2020-09" db="EMBL/GenBank/DDBJ databases">
        <title>Characterization of Treponema spp. from bovine digital dermatitis in Korea.</title>
        <authorList>
            <person name="Espiritu H.M."/>
            <person name="Cho Y.I."/>
            <person name="Mamuad L."/>
        </authorList>
    </citation>
    <scope>NUCLEOTIDE SEQUENCE [LARGE SCALE GENOMIC DNA]</scope>
    <source>
        <strain evidence="1 2">KS1</strain>
    </source>
</reference>
<dbReference type="GO" id="GO:0006355">
    <property type="term" value="P:regulation of DNA-templated transcription"/>
    <property type="evidence" value="ECO:0007669"/>
    <property type="project" value="InterPro"/>
</dbReference>
<name>A0A7S7AVK7_9SPIR</name>
<dbReference type="Proteomes" id="UP000593915">
    <property type="component" value="Chromosome"/>
</dbReference>
<dbReference type="SUPFAM" id="SSF46955">
    <property type="entry name" value="Putative DNA-binding domain"/>
    <property type="match status" value="1"/>
</dbReference>